<accession>A0A413R8L1</accession>
<proteinExistence type="predicted"/>
<comment type="caution">
    <text evidence="1">The sequence shown here is derived from an EMBL/GenBank/DDBJ whole genome shotgun (WGS) entry which is preliminary data.</text>
</comment>
<reference evidence="1 2" key="1">
    <citation type="submission" date="2018-08" db="EMBL/GenBank/DDBJ databases">
        <title>A genome reference for cultivated species of the human gut microbiota.</title>
        <authorList>
            <person name="Zou Y."/>
            <person name="Xue W."/>
            <person name="Luo G."/>
        </authorList>
    </citation>
    <scope>NUCLEOTIDE SEQUENCE [LARGE SCALE GENOMIC DNA]</scope>
    <source>
        <strain evidence="1 2">AM44-11BH</strain>
    </source>
</reference>
<name>A0A413R8L1_9FIRM</name>
<dbReference type="RefSeq" id="WP_005361016.1">
    <property type="nucleotide sequence ID" value="NZ_CP102282.1"/>
</dbReference>
<organism evidence="1 2">
    <name type="scientific">Eubacterium ventriosum</name>
    <dbReference type="NCBI Taxonomy" id="39496"/>
    <lineage>
        <taxon>Bacteria</taxon>
        <taxon>Bacillati</taxon>
        <taxon>Bacillota</taxon>
        <taxon>Clostridia</taxon>
        <taxon>Eubacteriales</taxon>
        <taxon>Eubacteriaceae</taxon>
        <taxon>Eubacterium</taxon>
    </lineage>
</organism>
<protein>
    <submittedName>
        <fullName evidence="1">Uncharacterized protein</fullName>
    </submittedName>
</protein>
<keyword evidence="2" id="KW-1185">Reference proteome</keyword>
<evidence type="ECO:0000313" key="1">
    <source>
        <dbReference type="EMBL" id="RHA18593.1"/>
    </source>
</evidence>
<gene>
    <name evidence="1" type="ORF">DW944_05830</name>
</gene>
<dbReference type="EMBL" id="QSFD01000005">
    <property type="protein sequence ID" value="RHA18593.1"/>
    <property type="molecule type" value="Genomic_DNA"/>
</dbReference>
<dbReference type="AlphaFoldDB" id="A0A413R8L1"/>
<dbReference type="Proteomes" id="UP000284779">
    <property type="component" value="Unassembled WGS sequence"/>
</dbReference>
<sequence length="68" mass="7718">MISLNDVEVYIGENLLFPTTYTVAKSVKKSLEQNEEEMLSVDKSIGIYAPDGEMESILFGEKGYYEFL</sequence>
<evidence type="ECO:0000313" key="2">
    <source>
        <dbReference type="Proteomes" id="UP000284779"/>
    </source>
</evidence>